<dbReference type="EMBL" id="QJKJ01015538">
    <property type="protein sequence ID" value="RDX62363.1"/>
    <property type="molecule type" value="Genomic_DNA"/>
</dbReference>
<proteinExistence type="predicted"/>
<dbReference type="Proteomes" id="UP000257109">
    <property type="component" value="Unassembled WGS sequence"/>
</dbReference>
<evidence type="ECO:0000313" key="1">
    <source>
        <dbReference type="EMBL" id="RDX62363.1"/>
    </source>
</evidence>
<organism evidence="1 2">
    <name type="scientific">Mucuna pruriens</name>
    <name type="common">Velvet bean</name>
    <name type="synonym">Dolichos pruriens</name>
    <dbReference type="NCBI Taxonomy" id="157652"/>
    <lineage>
        <taxon>Eukaryota</taxon>
        <taxon>Viridiplantae</taxon>
        <taxon>Streptophyta</taxon>
        <taxon>Embryophyta</taxon>
        <taxon>Tracheophyta</taxon>
        <taxon>Spermatophyta</taxon>
        <taxon>Magnoliopsida</taxon>
        <taxon>eudicotyledons</taxon>
        <taxon>Gunneridae</taxon>
        <taxon>Pentapetalae</taxon>
        <taxon>rosids</taxon>
        <taxon>fabids</taxon>
        <taxon>Fabales</taxon>
        <taxon>Fabaceae</taxon>
        <taxon>Papilionoideae</taxon>
        <taxon>50 kb inversion clade</taxon>
        <taxon>NPAAA clade</taxon>
        <taxon>indigoferoid/millettioid clade</taxon>
        <taxon>Phaseoleae</taxon>
        <taxon>Mucuna</taxon>
    </lineage>
</organism>
<protein>
    <submittedName>
        <fullName evidence="1">Uncharacterized protein</fullName>
    </submittedName>
</protein>
<evidence type="ECO:0000313" key="2">
    <source>
        <dbReference type="Proteomes" id="UP000257109"/>
    </source>
</evidence>
<keyword evidence="2" id="KW-1185">Reference proteome</keyword>
<dbReference type="AlphaFoldDB" id="A0A371E8N2"/>
<sequence length="102" mass="11579">MPISTPLLDYKLSLSMNPSNEAKRIEMSQIEHYLEQLVDSWLILVESIEMLQRGTLNTLKEPEVSHCILKDQNFVGDLNNIKSTIDYGFALAIGLVMQLSKL</sequence>
<feature type="non-terminal residue" evidence="1">
    <location>
        <position position="1"/>
    </location>
</feature>
<gene>
    <name evidence="1" type="ORF">CR513_59319</name>
</gene>
<reference evidence="1" key="1">
    <citation type="submission" date="2018-05" db="EMBL/GenBank/DDBJ databases">
        <title>Draft genome of Mucuna pruriens seed.</title>
        <authorList>
            <person name="Nnadi N.E."/>
            <person name="Vos R."/>
            <person name="Hasami M.H."/>
            <person name="Devisetty U.K."/>
            <person name="Aguiy J.C."/>
        </authorList>
    </citation>
    <scope>NUCLEOTIDE SEQUENCE [LARGE SCALE GENOMIC DNA]</scope>
    <source>
        <strain evidence="1">JCA_2017</strain>
    </source>
</reference>
<name>A0A371E8N2_MUCPR</name>
<accession>A0A371E8N2</accession>
<comment type="caution">
    <text evidence="1">The sequence shown here is derived from an EMBL/GenBank/DDBJ whole genome shotgun (WGS) entry which is preliminary data.</text>
</comment>